<dbReference type="RefSeq" id="WP_145390867.1">
    <property type="nucleotide sequence ID" value="NZ_CP037423.1"/>
</dbReference>
<dbReference type="KEGG" id="snep:Enr13x_65800"/>
<dbReference type="Proteomes" id="UP000319004">
    <property type="component" value="Chromosome"/>
</dbReference>
<protein>
    <submittedName>
        <fullName evidence="2">Uncharacterized protein</fullName>
    </submittedName>
</protein>
<name>A0A518I0N7_9BACT</name>
<reference evidence="2 3" key="1">
    <citation type="submission" date="2019-03" db="EMBL/GenBank/DDBJ databases">
        <title>Deep-cultivation of Planctomycetes and their phenomic and genomic characterization uncovers novel biology.</title>
        <authorList>
            <person name="Wiegand S."/>
            <person name="Jogler M."/>
            <person name="Boedeker C."/>
            <person name="Pinto D."/>
            <person name="Vollmers J."/>
            <person name="Rivas-Marin E."/>
            <person name="Kohn T."/>
            <person name="Peeters S.H."/>
            <person name="Heuer A."/>
            <person name="Rast P."/>
            <person name="Oberbeckmann S."/>
            <person name="Bunk B."/>
            <person name="Jeske O."/>
            <person name="Meyerdierks A."/>
            <person name="Storesund J.E."/>
            <person name="Kallscheuer N."/>
            <person name="Luecker S."/>
            <person name="Lage O.M."/>
            <person name="Pohl T."/>
            <person name="Merkel B.J."/>
            <person name="Hornburger P."/>
            <person name="Mueller R.-W."/>
            <person name="Bruemmer F."/>
            <person name="Labrenz M."/>
            <person name="Spormann A.M."/>
            <person name="Op den Camp H."/>
            <person name="Overmann J."/>
            <person name="Amann R."/>
            <person name="Jetten M.S.M."/>
            <person name="Mascher T."/>
            <person name="Medema M.H."/>
            <person name="Devos D.P."/>
            <person name="Kaster A.-K."/>
            <person name="Ovreas L."/>
            <person name="Rohde M."/>
            <person name="Galperin M.Y."/>
            <person name="Jogler C."/>
        </authorList>
    </citation>
    <scope>NUCLEOTIDE SEQUENCE [LARGE SCALE GENOMIC DNA]</scope>
    <source>
        <strain evidence="2 3">Enr13</strain>
    </source>
</reference>
<sequence precursor="true">MFKYVCLGTLLCALTFGVASSIGQTPQETKPSGDDRIVALEKELSALTERMKELERAAGPQDKQKSFAYFFTNHDVIAIQPKLERLLTRSVNLGLSIGVDARSNRIVATGTEIQLSQLTLLVTLIDEGMIQP</sequence>
<evidence type="ECO:0000256" key="1">
    <source>
        <dbReference type="SAM" id="SignalP"/>
    </source>
</evidence>
<accession>A0A518I0N7</accession>
<dbReference type="AlphaFoldDB" id="A0A518I0N7"/>
<organism evidence="2 3">
    <name type="scientific">Stieleria neptunia</name>
    <dbReference type="NCBI Taxonomy" id="2527979"/>
    <lineage>
        <taxon>Bacteria</taxon>
        <taxon>Pseudomonadati</taxon>
        <taxon>Planctomycetota</taxon>
        <taxon>Planctomycetia</taxon>
        <taxon>Pirellulales</taxon>
        <taxon>Pirellulaceae</taxon>
        <taxon>Stieleria</taxon>
    </lineage>
</organism>
<dbReference type="EMBL" id="CP037423">
    <property type="protein sequence ID" value="QDV46671.1"/>
    <property type="molecule type" value="Genomic_DNA"/>
</dbReference>
<feature type="chain" id="PRO_5022172463" evidence="1">
    <location>
        <begin position="22"/>
        <end position="132"/>
    </location>
</feature>
<proteinExistence type="predicted"/>
<keyword evidence="1" id="KW-0732">Signal</keyword>
<evidence type="ECO:0000313" key="3">
    <source>
        <dbReference type="Proteomes" id="UP000319004"/>
    </source>
</evidence>
<gene>
    <name evidence="2" type="ORF">Enr13x_65800</name>
</gene>
<feature type="signal peptide" evidence="1">
    <location>
        <begin position="1"/>
        <end position="21"/>
    </location>
</feature>
<keyword evidence="3" id="KW-1185">Reference proteome</keyword>
<evidence type="ECO:0000313" key="2">
    <source>
        <dbReference type="EMBL" id="QDV46671.1"/>
    </source>
</evidence>